<evidence type="ECO:0000259" key="2">
    <source>
        <dbReference type="PROSITE" id="PS50181"/>
    </source>
</evidence>
<dbReference type="InterPro" id="IPR036047">
    <property type="entry name" value="F-box-like_dom_sf"/>
</dbReference>
<dbReference type="SUPFAM" id="SSF50965">
    <property type="entry name" value="Galactose oxidase, central domain"/>
    <property type="match status" value="1"/>
</dbReference>
<evidence type="ECO:0000313" key="4">
    <source>
        <dbReference type="Proteomes" id="UP001341840"/>
    </source>
</evidence>
<dbReference type="PANTHER" id="PTHR31672:SF7">
    <property type="entry name" value="F-BOX DOMAIN-CONTAINING PROTEIN"/>
    <property type="match status" value="1"/>
</dbReference>
<dbReference type="PANTHER" id="PTHR31672">
    <property type="entry name" value="BNACNNG10540D PROTEIN"/>
    <property type="match status" value="1"/>
</dbReference>
<dbReference type="InterPro" id="IPR050796">
    <property type="entry name" value="SCF_F-box_component"/>
</dbReference>
<protein>
    <recommendedName>
        <fullName evidence="2">F-box domain-containing protein</fullName>
    </recommendedName>
</protein>
<dbReference type="SMART" id="SM00256">
    <property type="entry name" value="FBOX"/>
    <property type="match status" value="1"/>
</dbReference>
<feature type="compositionally biased region" description="Polar residues" evidence="1">
    <location>
        <begin position="28"/>
        <end position="49"/>
    </location>
</feature>
<dbReference type="Gene3D" id="1.20.1280.50">
    <property type="match status" value="1"/>
</dbReference>
<dbReference type="CDD" id="cd22157">
    <property type="entry name" value="F-box_AtFBW1-like"/>
    <property type="match status" value="1"/>
</dbReference>
<gene>
    <name evidence="3" type="ORF">PIB30_053995</name>
</gene>
<evidence type="ECO:0000313" key="3">
    <source>
        <dbReference type="EMBL" id="MED6148524.1"/>
    </source>
</evidence>
<evidence type="ECO:0000256" key="1">
    <source>
        <dbReference type="SAM" id="MobiDB-lite"/>
    </source>
</evidence>
<dbReference type="SUPFAM" id="SSF81383">
    <property type="entry name" value="F-box domain"/>
    <property type="match status" value="1"/>
</dbReference>
<dbReference type="Proteomes" id="UP001341840">
    <property type="component" value="Unassembled WGS sequence"/>
</dbReference>
<feature type="domain" description="F-box" evidence="2">
    <location>
        <begin position="233"/>
        <end position="278"/>
    </location>
</feature>
<organism evidence="3 4">
    <name type="scientific">Stylosanthes scabra</name>
    <dbReference type="NCBI Taxonomy" id="79078"/>
    <lineage>
        <taxon>Eukaryota</taxon>
        <taxon>Viridiplantae</taxon>
        <taxon>Streptophyta</taxon>
        <taxon>Embryophyta</taxon>
        <taxon>Tracheophyta</taxon>
        <taxon>Spermatophyta</taxon>
        <taxon>Magnoliopsida</taxon>
        <taxon>eudicotyledons</taxon>
        <taxon>Gunneridae</taxon>
        <taxon>Pentapetalae</taxon>
        <taxon>rosids</taxon>
        <taxon>fabids</taxon>
        <taxon>Fabales</taxon>
        <taxon>Fabaceae</taxon>
        <taxon>Papilionoideae</taxon>
        <taxon>50 kb inversion clade</taxon>
        <taxon>dalbergioids sensu lato</taxon>
        <taxon>Dalbergieae</taxon>
        <taxon>Pterocarpus clade</taxon>
        <taxon>Stylosanthes</taxon>
    </lineage>
</organism>
<dbReference type="InterPro" id="IPR001810">
    <property type="entry name" value="F-box_dom"/>
</dbReference>
<sequence length="621" mass="69528">MVDTAWLLVPFIRKNPTLTDTRRRRQHQTNGSRSDSYVGTSSAVTQSPGPNRPLMRSAGQSPLRIHHNASVQYTWRYLIGHSHLAIIMEWAQESLNRTSPNCESFDLVRFIQVRGLAIPQYCSKSYGVTIRGRNKRRPLASTMAVIFNIAYGYGLIFEEEGTTPMPHQKGQMAIIISKGLEIELERKYSPPSLLIVLLLLTQQTNTVSVLSSVCFQNFGSMGHGLKRKLPQDRFSMDELNEDILERILSWLPTSAFFRLNCVSKRWKSAANSASFKLACSQIPSRDPLFLMVSPNLNQSVVFDSAENSWKRLNHPRHLRQDSNQGCMPVAASGGLVCYRKSSGNFIVCNLVTGSCSELPPLDLASVNHQSLNAVVMSSSTSNGQQSYKIVLVLGEIPNLFLKFYDSTSGCWEDEYALKKNVDDSSTDCDSTDDNVVYFLSTTGTVVASNMQRSPSKQYSSVITNKNGQETIYFLSSSGKVVACDLTNNCFFEYPRLLPVFSEYSIDIAVCNGELVVVLLSEFLESASLRVWKFDEANRCWHQIVVMPAAMSHEWYGKKVDINCVGAGDRIFICLNSPELCTYIVCDLVNNSWVELPKCCINGEVMEFMSAFSFEPRIEASL</sequence>
<dbReference type="PROSITE" id="PS50181">
    <property type="entry name" value="FBOX"/>
    <property type="match status" value="1"/>
</dbReference>
<reference evidence="3 4" key="1">
    <citation type="journal article" date="2023" name="Plants (Basel)">
        <title>Bridging the Gap: Combining Genomics and Transcriptomics Approaches to Understand Stylosanthes scabra, an Orphan Legume from the Brazilian Caatinga.</title>
        <authorList>
            <person name="Ferreira-Neto J.R.C."/>
            <person name="da Silva M.D."/>
            <person name="Binneck E."/>
            <person name="de Melo N.F."/>
            <person name="da Silva R.H."/>
            <person name="de Melo A.L.T.M."/>
            <person name="Pandolfi V."/>
            <person name="Bustamante F.O."/>
            <person name="Brasileiro-Vidal A.C."/>
            <person name="Benko-Iseppon A.M."/>
        </authorList>
    </citation>
    <scope>NUCLEOTIDE SEQUENCE [LARGE SCALE GENOMIC DNA]</scope>
    <source>
        <tissue evidence="3">Leaves</tissue>
    </source>
</reference>
<comment type="caution">
    <text evidence="3">The sequence shown here is derived from an EMBL/GenBank/DDBJ whole genome shotgun (WGS) entry which is preliminary data.</text>
</comment>
<feature type="region of interest" description="Disordered" evidence="1">
    <location>
        <begin position="18"/>
        <end position="60"/>
    </location>
</feature>
<dbReference type="Pfam" id="PF00646">
    <property type="entry name" value="F-box"/>
    <property type="match status" value="1"/>
</dbReference>
<accession>A0ABU6TIC6</accession>
<proteinExistence type="predicted"/>
<dbReference type="EMBL" id="JASCZI010091028">
    <property type="protein sequence ID" value="MED6148524.1"/>
    <property type="molecule type" value="Genomic_DNA"/>
</dbReference>
<dbReference type="Pfam" id="PF03478">
    <property type="entry name" value="Beta-prop_KIB1-4"/>
    <property type="match status" value="1"/>
</dbReference>
<keyword evidence="4" id="KW-1185">Reference proteome</keyword>
<dbReference type="InterPro" id="IPR005174">
    <property type="entry name" value="KIB1-4_b-propeller"/>
</dbReference>
<name>A0ABU6TIC6_9FABA</name>
<dbReference type="InterPro" id="IPR011043">
    <property type="entry name" value="Gal_Oxase/kelch_b-propeller"/>
</dbReference>